<gene>
    <name evidence="1" type="ORF">SDC9_204582</name>
</gene>
<comment type="caution">
    <text evidence="1">The sequence shown here is derived from an EMBL/GenBank/DDBJ whole genome shotgun (WGS) entry which is preliminary data.</text>
</comment>
<protein>
    <submittedName>
        <fullName evidence="1">Uncharacterized protein</fullName>
    </submittedName>
</protein>
<organism evidence="1">
    <name type="scientific">bioreactor metagenome</name>
    <dbReference type="NCBI Taxonomy" id="1076179"/>
    <lineage>
        <taxon>unclassified sequences</taxon>
        <taxon>metagenomes</taxon>
        <taxon>ecological metagenomes</taxon>
    </lineage>
</organism>
<sequence length="141" mass="16321">MFSNAFHKMNTLLCQRLRIAFHCQKMLLLSVMEDLDCSILSLCIVKYQFCFRCNQCHFPGFFPMNKASKYRSYFTIGETQQYIDNIVIRTLNMSFTMGNYPDRVHPYEVPGKINIMNCQIMKNIYFGSLKGGTGSGHVDVT</sequence>
<dbReference type="EMBL" id="VSSQ01127768">
    <property type="protein sequence ID" value="MPN56889.1"/>
    <property type="molecule type" value="Genomic_DNA"/>
</dbReference>
<evidence type="ECO:0000313" key="1">
    <source>
        <dbReference type="EMBL" id="MPN56889.1"/>
    </source>
</evidence>
<accession>A0A645J2F3</accession>
<dbReference type="AlphaFoldDB" id="A0A645J2F3"/>
<proteinExistence type="predicted"/>
<reference evidence="1" key="1">
    <citation type="submission" date="2019-08" db="EMBL/GenBank/DDBJ databases">
        <authorList>
            <person name="Kucharzyk K."/>
            <person name="Murdoch R.W."/>
            <person name="Higgins S."/>
            <person name="Loffler F."/>
        </authorList>
    </citation>
    <scope>NUCLEOTIDE SEQUENCE</scope>
</reference>
<name>A0A645J2F3_9ZZZZ</name>